<dbReference type="CDD" id="cd13409">
    <property type="entry name" value="TNFRSF8"/>
    <property type="match status" value="2"/>
</dbReference>
<feature type="region of interest" description="Disordered" evidence="2">
    <location>
        <begin position="715"/>
        <end position="744"/>
    </location>
</feature>
<comment type="caution">
    <text evidence="5">The sequence shown here is derived from an EMBL/GenBank/DDBJ whole genome shotgun (WGS) entry which is preliminary data.</text>
</comment>
<keyword evidence="3" id="KW-0472">Membrane</keyword>
<organism evidence="5 6">
    <name type="scientific">Ovis aries</name>
    <name type="common">Sheep</name>
    <dbReference type="NCBI Taxonomy" id="9940"/>
    <lineage>
        <taxon>Eukaryota</taxon>
        <taxon>Metazoa</taxon>
        <taxon>Chordata</taxon>
        <taxon>Craniata</taxon>
        <taxon>Vertebrata</taxon>
        <taxon>Euteleostomi</taxon>
        <taxon>Mammalia</taxon>
        <taxon>Eutheria</taxon>
        <taxon>Laurasiatheria</taxon>
        <taxon>Artiodactyla</taxon>
        <taxon>Ruminantia</taxon>
        <taxon>Pecora</taxon>
        <taxon>Bovidae</taxon>
        <taxon>Caprinae</taxon>
        <taxon>Ovis</taxon>
    </lineage>
</organism>
<keyword evidence="3" id="KW-0812">Transmembrane</keyword>
<dbReference type="Pfam" id="PF15734">
    <property type="entry name" value="MIIP"/>
    <property type="match status" value="1"/>
</dbReference>
<dbReference type="SMART" id="SM00208">
    <property type="entry name" value="TNFR"/>
    <property type="match status" value="5"/>
</dbReference>
<feature type="disulfide bond" evidence="1">
    <location>
        <begin position="480"/>
        <end position="493"/>
    </location>
</feature>
<keyword evidence="1" id="KW-1015">Disulfide bond</keyword>
<evidence type="ECO:0000256" key="1">
    <source>
        <dbReference type="PROSITE-ProRule" id="PRU00206"/>
    </source>
</evidence>
<dbReference type="GO" id="GO:0004888">
    <property type="term" value="F:transmembrane signaling receptor activity"/>
    <property type="evidence" value="ECO:0007669"/>
    <property type="project" value="InterPro"/>
</dbReference>
<keyword evidence="3" id="KW-1133">Transmembrane helix</keyword>
<accession>A0A835ZWP1</accession>
<dbReference type="PRINTS" id="PR01923">
    <property type="entry name" value="TNFACTORR8"/>
</dbReference>
<dbReference type="Proteomes" id="UP000664991">
    <property type="component" value="Unassembled WGS sequence"/>
</dbReference>
<reference evidence="5 6" key="1">
    <citation type="submission" date="2020-12" db="EMBL/GenBank/DDBJ databases">
        <title>De novo assembly of Tibetan sheep genome.</title>
        <authorList>
            <person name="Li X."/>
        </authorList>
    </citation>
    <scope>NUCLEOTIDE SEQUENCE [LARGE SCALE GENOMIC DNA]</scope>
    <source>
        <tissue evidence="5">Heart</tissue>
    </source>
</reference>
<feature type="region of interest" description="Disordered" evidence="2">
    <location>
        <begin position="549"/>
        <end position="587"/>
    </location>
</feature>
<feature type="repeat" description="TNFR-Cys" evidence="1">
    <location>
        <begin position="502"/>
        <end position="544"/>
    </location>
</feature>
<dbReference type="GO" id="GO:0010972">
    <property type="term" value="P:negative regulation of G2/M transition of mitotic cell cycle"/>
    <property type="evidence" value="ECO:0007669"/>
    <property type="project" value="InterPro"/>
</dbReference>
<feature type="region of interest" description="Disordered" evidence="2">
    <location>
        <begin position="34"/>
        <end position="68"/>
    </location>
</feature>
<feature type="domain" description="TNFR-Cys" evidence="4">
    <location>
        <begin position="453"/>
        <end position="501"/>
    </location>
</feature>
<feature type="disulfide bond" evidence="1">
    <location>
        <begin position="483"/>
        <end position="501"/>
    </location>
</feature>
<dbReference type="PANTHER" id="PTHR47497:SF1">
    <property type="entry name" value="TUMOR NECROSIS FACTOR RECEPTOR SUPERFAMILY MEMBER 8"/>
    <property type="match status" value="1"/>
</dbReference>
<feature type="transmembrane region" description="Helical" evidence="3">
    <location>
        <begin position="792"/>
        <end position="812"/>
    </location>
</feature>
<dbReference type="GO" id="GO:0030336">
    <property type="term" value="P:negative regulation of cell migration"/>
    <property type="evidence" value="ECO:0007669"/>
    <property type="project" value="InterPro"/>
</dbReference>
<proteinExistence type="predicted"/>
<gene>
    <name evidence="5" type="ORF">JEQ12_003691</name>
</gene>
<dbReference type="AlphaFoldDB" id="A0A835ZWP1"/>
<dbReference type="EMBL" id="JAEMGP010000012">
    <property type="protein sequence ID" value="KAG5202301.1"/>
    <property type="molecule type" value="Genomic_DNA"/>
</dbReference>
<dbReference type="InterPro" id="IPR031466">
    <property type="entry name" value="MIIP"/>
</dbReference>
<evidence type="ECO:0000259" key="4">
    <source>
        <dbReference type="PROSITE" id="PS50050"/>
    </source>
</evidence>
<evidence type="ECO:0000313" key="6">
    <source>
        <dbReference type="Proteomes" id="UP000664991"/>
    </source>
</evidence>
<evidence type="ECO:0000256" key="2">
    <source>
        <dbReference type="SAM" id="MobiDB-lite"/>
    </source>
</evidence>
<feature type="domain" description="TNFR-Cys" evidence="4">
    <location>
        <begin position="502"/>
        <end position="544"/>
    </location>
</feature>
<dbReference type="InterPro" id="IPR020416">
    <property type="entry name" value="TNFR_8"/>
</dbReference>
<evidence type="ECO:0000313" key="5">
    <source>
        <dbReference type="EMBL" id="KAG5202301.1"/>
    </source>
</evidence>
<dbReference type="PROSITE" id="PS00652">
    <property type="entry name" value="TNFR_NGFR_1"/>
    <property type="match status" value="1"/>
</dbReference>
<feature type="region of interest" description="Disordered" evidence="2">
    <location>
        <begin position="947"/>
        <end position="992"/>
    </location>
</feature>
<dbReference type="InterPro" id="IPR034002">
    <property type="entry name" value="TNFRSF8_N"/>
</dbReference>
<comment type="caution">
    <text evidence="1">Lacks conserved residue(s) required for the propagation of feature annotation.</text>
</comment>
<name>A0A835ZWP1_SHEEP</name>
<dbReference type="PANTHER" id="PTHR47497">
    <property type="entry name" value="TUMOR NECROSIS FACTOR RECEPTOR SUPERFAMILY MEMBER 8"/>
    <property type="match status" value="1"/>
</dbReference>
<dbReference type="PROSITE" id="PS50050">
    <property type="entry name" value="TNFR_NGFR_2"/>
    <property type="match status" value="2"/>
</dbReference>
<dbReference type="SUPFAM" id="SSF57586">
    <property type="entry name" value="TNF receptor-like"/>
    <property type="match status" value="2"/>
</dbReference>
<protein>
    <recommendedName>
        <fullName evidence="4">TNFR-Cys domain-containing protein</fullName>
    </recommendedName>
</protein>
<sequence length="992" mass="107504">MVETRDLVQLRQLNLELLRQLWVGQDAVRRSVAKAASGSSLDSSSSYDSEVPSSQEMSSVASRASCLQDAHPGDPCDRYWPGEASSGMNSLLPAKCLHQETLGPPRPHSAPLLAISDSNDPELSAELDSPGAQEAQALRSILAQQGKLSKPRVTKKESPVPEKSWRLRPYLGYDWIAGSLDNTFAVTSKPEAFFSKLQKFREANKEECICSGPEPHFLGLQESDAVEEDHECVYCYRVNRRLFLVPADPGTPCRLCRKPRAQQGAGTLAEPAQVRVSIPLSVLDPPHRHRIHRRKSFDASDTLALPRHCLLGWDIIPPKSEKSSAPKTLDLWSSVSSEAHHQKLSATGSPHLVTFPDKRASLGRCVEERRKDGDLGRGPGSINPPSVELPCFSTDVGLDPPSFGGHYVTLLIHPNPKRRAPEDACLGDLSRYYDKAAGKCCHRCREGYSPKQLCPEGSHHCERQCLYDYYLDSNDRCTACVSCSGDLVEKKPCSRNSSRVCECRAGMFCGTSVVNSCARCIPHSVCPAGMVVKLQGTAQRDTVCEPASPRASHNCSASPQDCKGPTSGAIPQAKPTLTSPASPGARTMLLGGDIPLTPEDASKMTPNSSSFVVKLNPDPGLTLQPPCPWGSADCRKQCNHDYYLDRDGRCKACVTCSGDGLVEKTPCTWNSSRVCECQPGMFCATPVTNSCARCVTRPNCPPGMVTKLQGMAETSTTYEPPGLGSPPDCNTSPEDRGAPTSPTPSLVSLADSLTGKEHEAGVTHAWEDTPVSTSAPISFSSTGKPALVSGPVLFWVILILVVVVSFSSFVLCHRRACRKWIGQKLHLCYPVQTFRPTLEPVDSKPGRNPILTKSVSVADPGNEEQGLLSRPAVETCLESLRLLEANPVSSPPSPTDLPEPRGTMEHTNNRIENIYIMKADTVIVGTVKAEVPEGQGPMGPARPELEEELETDYASHYPEQETEPPLGSCGDVMFSVEEEGKEDPLPTTVSEK</sequence>
<feature type="disulfide bond" evidence="1">
    <location>
        <begin position="526"/>
        <end position="544"/>
    </location>
</feature>
<dbReference type="Gene3D" id="2.10.50.10">
    <property type="entry name" value="Tumor Necrosis Factor Receptor, subunit A, domain 2"/>
    <property type="match status" value="3"/>
</dbReference>
<feature type="compositionally biased region" description="Low complexity" evidence="2">
    <location>
        <begin position="37"/>
        <end position="54"/>
    </location>
</feature>
<dbReference type="Pfam" id="PF00020">
    <property type="entry name" value="TNFR_c6"/>
    <property type="match status" value="3"/>
</dbReference>
<dbReference type="InterPro" id="IPR052862">
    <property type="entry name" value="TNFR_superfamily_member_8"/>
</dbReference>
<feature type="repeat" description="TNFR-Cys" evidence="1">
    <location>
        <begin position="453"/>
        <end position="501"/>
    </location>
</feature>
<evidence type="ECO:0000256" key="3">
    <source>
        <dbReference type="SAM" id="Phobius"/>
    </source>
</evidence>
<dbReference type="InterPro" id="IPR001368">
    <property type="entry name" value="TNFR/NGFR_Cys_rich_reg"/>
</dbReference>
<dbReference type="GO" id="GO:0007165">
    <property type="term" value="P:signal transduction"/>
    <property type="evidence" value="ECO:0007669"/>
    <property type="project" value="InterPro"/>
</dbReference>